<evidence type="ECO:0000256" key="4">
    <source>
        <dbReference type="ARBA" id="ARBA00023274"/>
    </source>
</evidence>
<name>A0A2J6QRF2_HYAVF</name>
<dbReference type="InterPro" id="IPR002778">
    <property type="entry name" value="Signal_recog_particle_SRP19"/>
</dbReference>
<reference evidence="6 7" key="1">
    <citation type="submission" date="2016-04" db="EMBL/GenBank/DDBJ databases">
        <title>A degradative enzymes factory behind the ericoid mycorrhizal symbiosis.</title>
        <authorList>
            <consortium name="DOE Joint Genome Institute"/>
            <person name="Martino E."/>
            <person name="Morin E."/>
            <person name="Grelet G."/>
            <person name="Kuo A."/>
            <person name="Kohler A."/>
            <person name="Daghino S."/>
            <person name="Barry K."/>
            <person name="Choi C."/>
            <person name="Cichocki N."/>
            <person name="Clum A."/>
            <person name="Copeland A."/>
            <person name="Hainaut M."/>
            <person name="Haridas S."/>
            <person name="Labutti K."/>
            <person name="Lindquist E."/>
            <person name="Lipzen A."/>
            <person name="Khouja H.-R."/>
            <person name="Murat C."/>
            <person name="Ohm R."/>
            <person name="Olson A."/>
            <person name="Spatafora J."/>
            <person name="Veneault-Fourrey C."/>
            <person name="Henrissat B."/>
            <person name="Grigoriev I."/>
            <person name="Martin F."/>
            <person name="Perotto S."/>
        </authorList>
    </citation>
    <scope>NUCLEOTIDE SEQUENCE [LARGE SCALE GENOMIC DNA]</scope>
    <source>
        <strain evidence="6 7">F</strain>
    </source>
</reference>
<feature type="compositionally biased region" description="Basic residues" evidence="5">
    <location>
        <begin position="282"/>
        <end position="291"/>
    </location>
</feature>
<dbReference type="GO" id="GO:0006617">
    <property type="term" value="P:SRP-dependent cotranslational protein targeting to membrane, signal sequence recognition"/>
    <property type="evidence" value="ECO:0007669"/>
    <property type="project" value="TreeGrafter"/>
</dbReference>
<dbReference type="Proteomes" id="UP000235786">
    <property type="component" value="Unassembled WGS sequence"/>
</dbReference>
<evidence type="ECO:0000256" key="5">
    <source>
        <dbReference type="SAM" id="MobiDB-lite"/>
    </source>
</evidence>
<feature type="compositionally biased region" description="Acidic residues" evidence="5">
    <location>
        <begin position="9"/>
        <end position="28"/>
    </location>
</feature>
<dbReference type="Gene3D" id="3.30.56.30">
    <property type="entry name" value="Signal recognition particle, SRP19-like subunit"/>
    <property type="match status" value="1"/>
</dbReference>
<organism evidence="6 7">
    <name type="scientific">Hyaloscypha variabilis (strain UAMH 11265 / GT02V1 / F)</name>
    <name type="common">Meliniomyces variabilis</name>
    <dbReference type="NCBI Taxonomy" id="1149755"/>
    <lineage>
        <taxon>Eukaryota</taxon>
        <taxon>Fungi</taxon>
        <taxon>Dikarya</taxon>
        <taxon>Ascomycota</taxon>
        <taxon>Pezizomycotina</taxon>
        <taxon>Leotiomycetes</taxon>
        <taxon>Helotiales</taxon>
        <taxon>Hyaloscyphaceae</taxon>
        <taxon>Hyaloscypha</taxon>
        <taxon>Hyaloscypha variabilis</taxon>
    </lineage>
</organism>
<sequence length="291" mass="31040">MSHARIEEVSDSDPSEGDISDVSDDFDEREILKQRAPANASQSIINPSSIPSTTNTPSSSQPPGPGQPFHTTRDDSKYKNFQCIYPVYFDTNRSRAEGRRVGLELAVENPMAREIVNACAALRLETLFEPNKLHPKDWANPGRVKIKLKGGVNKSIKNKHHLYRLISAHLKANPTTTATASSVRVPGVPPPDPAKEYPKPAVPKGWKMNSILPHYSPGLTGGGVSENFLKDMMAEMQNAGAAGAGGAGMPGMPDMSALQGMMGGMGGMGAAGPSGGGEGKEKKKKIKKIRA</sequence>
<evidence type="ECO:0000256" key="2">
    <source>
        <dbReference type="ARBA" id="ARBA00022490"/>
    </source>
</evidence>
<keyword evidence="7" id="KW-1185">Reference proteome</keyword>
<dbReference type="PANTHER" id="PTHR17453:SF0">
    <property type="entry name" value="SIGNAL RECOGNITION PARTICLE 19 KDA PROTEIN"/>
    <property type="match status" value="1"/>
</dbReference>
<comment type="subcellular location">
    <subcellularLocation>
        <location evidence="1">Cytoplasm</location>
    </subcellularLocation>
</comment>
<proteinExistence type="predicted"/>
<dbReference type="SUPFAM" id="SSF69695">
    <property type="entry name" value="SRP19"/>
    <property type="match status" value="1"/>
</dbReference>
<evidence type="ECO:0000256" key="1">
    <source>
        <dbReference type="ARBA" id="ARBA00004496"/>
    </source>
</evidence>
<dbReference type="OrthoDB" id="2190947at2759"/>
<dbReference type="GO" id="GO:0008312">
    <property type="term" value="F:7S RNA binding"/>
    <property type="evidence" value="ECO:0007669"/>
    <property type="project" value="InterPro"/>
</dbReference>
<accession>A0A2J6QRF2</accession>
<dbReference type="EMBL" id="KZ613983">
    <property type="protein sequence ID" value="PMD28838.1"/>
    <property type="molecule type" value="Genomic_DNA"/>
</dbReference>
<gene>
    <name evidence="6" type="ORF">L207DRAFT_521357</name>
</gene>
<keyword evidence="4" id="KW-0687">Ribonucleoprotein</keyword>
<dbReference type="STRING" id="1149755.A0A2J6QRF2"/>
<protein>
    <submittedName>
        <fullName evidence="6">Signal recognition particle, SRP19 subunit</fullName>
    </submittedName>
</protein>
<dbReference type="AlphaFoldDB" id="A0A2J6QRF2"/>
<evidence type="ECO:0000256" key="3">
    <source>
        <dbReference type="ARBA" id="ARBA00023135"/>
    </source>
</evidence>
<feature type="compositionally biased region" description="Low complexity" evidence="5">
    <location>
        <begin position="41"/>
        <end position="59"/>
    </location>
</feature>
<dbReference type="GO" id="GO:0005786">
    <property type="term" value="C:signal recognition particle, endoplasmic reticulum targeting"/>
    <property type="evidence" value="ECO:0007669"/>
    <property type="project" value="UniProtKB-KW"/>
</dbReference>
<evidence type="ECO:0000313" key="7">
    <source>
        <dbReference type="Proteomes" id="UP000235786"/>
    </source>
</evidence>
<dbReference type="FunFam" id="3.30.56.30:FF:000003">
    <property type="entry name" value="Signal recognition particle SEC65 subunit"/>
    <property type="match status" value="1"/>
</dbReference>
<keyword evidence="3" id="KW-0733">Signal recognition particle</keyword>
<feature type="compositionally biased region" description="Gly residues" evidence="5">
    <location>
        <begin position="268"/>
        <end position="277"/>
    </location>
</feature>
<dbReference type="Pfam" id="PF01922">
    <property type="entry name" value="SRP19"/>
    <property type="match status" value="1"/>
</dbReference>
<dbReference type="InterPro" id="IPR036521">
    <property type="entry name" value="SRP19-like_sf"/>
</dbReference>
<feature type="region of interest" description="Disordered" evidence="5">
    <location>
        <begin position="268"/>
        <end position="291"/>
    </location>
</feature>
<dbReference type="PANTHER" id="PTHR17453">
    <property type="entry name" value="SIGNAL RECOGNITION PARTICLE 19 KD PROTEIN"/>
    <property type="match status" value="1"/>
</dbReference>
<keyword evidence="2" id="KW-0963">Cytoplasm</keyword>
<evidence type="ECO:0000313" key="6">
    <source>
        <dbReference type="EMBL" id="PMD28838.1"/>
    </source>
</evidence>
<feature type="region of interest" description="Disordered" evidence="5">
    <location>
        <begin position="1"/>
        <end position="75"/>
    </location>
</feature>